<gene>
    <name evidence="1" type="ORF">SAMN04488137_0453</name>
</gene>
<organism evidence="1 2">
    <name type="scientific">Fictibacillus solisalsi</name>
    <dbReference type="NCBI Taxonomy" id="459525"/>
    <lineage>
        <taxon>Bacteria</taxon>
        <taxon>Bacillati</taxon>
        <taxon>Bacillota</taxon>
        <taxon>Bacilli</taxon>
        <taxon>Bacillales</taxon>
        <taxon>Fictibacillaceae</taxon>
        <taxon>Fictibacillus</taxon>
    </lineage>
</organism>
<evidence type="ECO:0000313" key="1">
    <source>
        <dbReference type="EMBL" id="SDM50342.1"/>
    </source>
</evidence>
<dbReference type="EMBL" id="FNHW01000001">
    <property type="protein sequence ID" value="SDM50342.1"/>
    <property type="molecule type" value="Genomic_DNA"/>
</dbReference>
<dbReference type="RefSeq" id="WP_090232228.1">
    <property type="nucleotide sequence ID" value="NZ_FNHW01000001.1"/>
</dbReference>
<dbReference type="AlphaFoldDB" id="A0A1G9TRR1"/>
<protein>
    <submittedName>
        <fullName evidence="1">Uncharacterized protein</fullName>
    </submittedName>
</protein>
<dbReference type="Proteomes" id="UP000199544">
    <property type="component" value="Unassembled WGS sequence"/>
</dbReference>
<accession>A0A1G9TRR1</accession>
<sequence>MEKYIVLTNKETYQTTVKGDGLEPVETYDFYFFDKVKASYTIAKVTNDQLRIELYENYEGKEYVNQIRVKFFETFDTVEAAREELNELVAASGSGPDSKYSKLVLAEPVS</sequence>
<dbReference type="STRING" id="459525.SAMN04488137_0453"/>
<reference evidence="2" key="1">
    <citation type="submission" date="2016-10" db="EMBL/GenBank/DDBJ databases">
        <authorList>
            <person name="Varghese N."/>
            <person name="Submissions S."/>
        </authorList>
    </citation>
    <scope>NUCLEOTIDE SEQUENCE [LARGE SCALE GENOMIC DNA]</scope>
    <source>
        <strain evidence="2">CGMCC 1.6854</strain>
    </source>
</reference>
<keyword evidence="2" id="KW-1185">Reference proteome</keyword>
<name>A0A1G9TRR1_9BACL</name>
<proteinExistence type="predicted"/>
<dbReference type="OrthoDB" id="2866001at2"/>
<evidence type="ECO:0000313" key="2">
    <source>
        <dbReference type="Proteomes" id="UP000199544"/>
    </source>
</evidence>